<feature type="domain" description="URB1 N-terminal" evidence="2">
    <location>
        <begin position="68"/>
        <end position="375"/>
    </location>
</feature>
<evidence type="ECO:0000256" key="1">
    <source>
        <dbReference type="SAM" id="Phobius"/>
    </source>
</evidence>
<dbReference type="GO" id="GO:0000463">
    <property type="term" value="P:maturation of LSU-rRNA from tricistronic rRNA transcript (SSU-rRNA, 5.8S rRNA, LSU-rRNA)"/>
    <property type="evidence" value="ECO:0007669"/>
    <property type="project" value="TreeGrafter"/>
</dbReference>
<dbReference type="EMBL" id="JARGDH010000002">
    <property type="protein sequence ID" value="KAL0275670.1"/>
    <property type="molecule type" value="Genomic_DNA"/>
</dbReference>
<dbReference type="EMBL" id="JARGDH010000002">
    <property type="protein sequence ID" value="KAL0275669.1"/>
    <property type="molecule type" value="Genomic_DNA"/>
</dbReference>
<keyword evidence="1" id="KW-0472">Membrane</keyword>
<dbReference type="InterPro" id="IPR016024">
    <property type="entry name" value="ARM-type_fold"/>
</dbReference>
<evidence type="ECO:0000313" key="4">
    <source>
        <dbReference type="EMBL" id="KAL0275669.1"/>
    </source>
</evidence>
<reference evidence="4" key="1">
    <citation type="journal article" date="2024" name="Gigascience">
        <title>Chromosome-level genome of the poultry shaft louse Menopon gallinae provides insight into the host-switching and adaptive evolution of parasitic lice.</title>
        <authorList>
            <person name="Xu Y."/>
            <person name="Ma L."/>
            <person name="Liu S."/>
            <person name="Liang Y."/>
            <person name="Liu Q."/>
            <person name="He Z."/>
            <person name="Tian L."/>
            <person name="Duan Y."/>
            <person name="Cai W."/>
            <person name="Li H."/>
            <person name="Song F."/>
        </authorList>
    </citation>
    <scope>NUCLEOTIDE SEQUENCE</scope>
    <source>
        <strain evidence="4">Cailab_2023a</strain>
    </source>
</reference>
<evidence type="ECO:0000259" key="3">
    <source>
        <dbReference type="Pfam" id="PF16201"/>
    </source>
</evidence>
<keyword evidence="1" id="KW-0812">Transmembrane</keyword>
<dbReference type="SUPFAM" id="SSF48371">
    <property type="entry name" value="ARM repeat"/>
    <property type="match status" value="2"/>
</dbReference>
<dbReference type="InterPro" id="IPR039844">
    <property type="entry name" value="URB1"/>
</dbReference>
<evidence type="ECO:0000259" key="2">
    <source>
        <dbReference type="Pfam" id="PF11707"/>
    </source>
</evidence>
<dbReference type="Pfam" id="PF11707">
    <property type="entry name" value="Npa1"/>
    <property type="match status" value="1"/>
</dbReference>
<gene>
    <name evidence="4" type="ORF">PYX00_003459</name>
</gene>
<sequence length="1823" mass="209802">MEKKKNKRKLENKEEIDPKKPKLFNGAEFRKQLKEENLLICLKNFLKIAQEEEDIALQYLEAGGSVEEILLSLDETAKTDLLSAFPIFRVLHLIFLSIKDNDSKYYAQSQDGVQFLLNSYIPTIQAMININSNKHRKAVLKVLTDIVTLFPSFGREMINLIPNTPAVIQQLLQPQSGTDSVRKWFIFFILSFIVGGDISLIKTIMSTKGLLGDIMIDMKYDEPSTVTVFLSVVREKILENVKVTKSLKLKVFNTQVVSALFELYNWKGPKNINVQKKEKEVNSEDAEAVSKSVHGFLLVLCTSKRFGVVFADSAFGARDVKNNLLYTAIQSVSEPWENKRMSEAIIQIIIACPDLLNVILSKMEGAVQPKESKKWNNLMQFVESLLISLKSNNILKTALEVSDVDVLRLAKRFCTPAIFIRSASEGIKRTDNFPILYYSMRTLTLMWRNTEDVFLTLAGSKRKLKKSLLSAFNNCFLDIDDILNVWERVCAAPQLFGSLEKEQFLNVILDFLEMKCKCEVDSLDSPSRIASNMLDTLDTAKERLSSVDYINIRSRVFYLVASVDPMFVTPDNDLFGKAVSFLLTNNCKSTIEPLAKIILSTGVFENNESEIDIWLACYFDGFNEYQHFVPGIFSDCVSRLYLKEVDLTDKVVNCSSKEKYVSAELLNLDELEDDLVIALTDSPTPMLIQFFELLKELRSAGNKKQAKEGRNYANAVAFRLFHYYYNSQTILNICREYKSEMTDSVMSYMEGTGETGFSAKSIPFLMPAESELFSWFSKNKNGALENVFKVQHTSKLSLFLTFNTLVSYLVSKVRNGILSENDVSKLSECFHFFVKLRCSEDVRDDDLPKVLSYSVDSLPLFRKKCIQCLFSVPLIEKFDICECKNSTVVNFTRIIMTVIPEINRDLYKDFSVLRPWKTQLLSKLKEPRHNNAAEVFERLLPVLDWFHYKESEISEILDGYCAVSDINMFVKNGLITASTMIVTKFAKMQCEYSEVNQNVKERLWVIMKHLNDEGSSDFEVLDECFMYILKKRPKSLFLIDDDFLGGLISRSSFDENAVQLAKLLLNDPNKIKYFVKFAKDNFKTVNKKMTVSLLTELIIDDDKFLNLLRKREFCRFWKESELLEDESDVSELLKCIYERYKEHLLRDERKHSDFIRRHSKLFSILVNRYMEKDVLLGVESIINSEELILPEVIHASILKYREEKGVLEMYAKGLLNIFYRKMQEAENGTCDESAWAKYNKFVRDLIGVSSAEWSVVINSPTWWDFVRRMLRICFNFPDCPSMLTTVRSFVELLYQPGKNSKHIAMMFEMLVSHSQFLNIMLHHSQLKTDLVKFYYQLIRLNNQVLSVKHIPLILASYSASLSENDVELMKILKYYEDNDVSLDEYQPLVWGEPAVSHYSVKSNVGVSLWRRVNMLNILEMLDPKRMEESLREFPVNRSGNAEEEVVYNSRVYDPAFLLPVFSHLLSPGAVTYCMPFIQKGCFAYTLRSLSSASQDVRVSAAVVLSRLHNHLEIIQNMKLKSVWLHFINCLRYAVENISTKPVPSVVTFFLGKMSLELSGEPGEMFSSLQRFLLAKPVFNFGYVPEFLPLFHSSDMNFQKHRRWLLEVLKDGIKENIDLEILFQTMAVKIILSYFKSQLCGREFKLLTLEVLTNMMKTSNAKFLIMDYGLLTWLNSVSLSCDKELFGPFVKLTSKAATVIRADLIKNVPGKRNIFFPVQVLNILMKALPNLKDCASAETLETFLNVVLECLTIMLTFKHKTWCKINKRKLDDLKGITAGIIGDGGLVSKFEKSKFFFVFYDVSSNIERLYQRIVFLWDVLLGVK</sequence>
<protein>
    <recommendedName>
        <fullName evidence="5">Nucleolar pre-ribosomal-associated protein 1</fullName>
    </recommendedName>
</protein>
<dbReference type="InterPro" id="IPR032436">
    <property type="entry name" value="URB1_C"/>
</dbReference>
<dbReference type="Pfam" id="PF16201">
    <property type="entry name" value="NopRA1"/>
    <property type="match status" value="1"/>
</dbReference>
<organism evidence="4">
    <name type="scientific">Menopon gallinae</name>
    <name type="common">poultry shaft louse</name>
    <dbReference type="NCBI Taxonomy" id="328185"/>
    <lineage>
        <taxon>Eukaryota</taxon>
        <taxon>Metazoa</taxon>
        <taxon>Ecdysozoa</taxon>
        <taxon>Arthropoda</taxon>
        <taxon>Hexapoda</taxon>
        <taxon>Insecta</taxon>
        <taxon>Pterygota</taxon>
        <taxon>Neoptera</taxon>
        <taxon>Paraneoptera</taxon>
        <taxon>Psocodea</taxon>
        <taxon>Troctomorpha</taxon>
        <taxon>Phthiraptera</taxon>
        <taxon>Amblycera</taxon>
        <taxon>Menoponidae</taxon>
        <taxon>Menopon</taxon>
    </lineage>
</organism>
<feature type="domain" description="URB1 C-terminal" evidence="3">
    <location>
        <begin position="1483"/>
        <end position="1672"/>
    </location>
</feature>
<name>A0AAW2I0D0_9NEOP</name>
<accession>A0AAW2I0D0</accession>
<keyword evidence="1" id="KW-1133">Transmembrane helix</keyword>
<dbReference type="GO" id="GO:0000466">
    <property type="term" value="P:maturation of 5.8S rRNA from tricistronic rRNA transcript (SSU-rRNA, 5.8S rRNA, LSU-rRNA)"/>
    <property type="evidence" value="ECO:0007669"/>
    <property type="project" value="TreeGrafter"/>
</dbReference>
<dbReference type="InterPro" id="IPR021714">
    <property type="entry name" value="URB1_N"/>
</dbReference>
<feature type="transmembrane region" description="Helical" evidence="1">
    <location>
        <begin position="184"/>
        <end position="205"/>
    </location>
</feature>
<evidence type="ECO:0008006" key="5">
    <source>
        <dbReference type="Google" id="ProtNLM"/>
    </source>
</evidence>
<dbReference type="PANTHER" id="PTHR13500">
    <property type="entry name" value="NUCLEOLAR PRERIBOSOMAL-ASSOCIATED PROTEIN 1"/>
    <property type="match status" value="1"/>
</dbReference>
<dbReference type="GO" id="GO:0005730">
    <property type="term" value="C:nucleolus"/>
    <property type="evidence" value="ECO:0007669"/>
    <property type="project" value="TreeGrafter"/>
</dbReference>
<proteinExistence type="predicted"/>
<comment type="caution">
    <text evidence="4">The sequence shown here is derived from an EMBL/GenBank/DDBJ whole genome shotgun (WGS) entry which is preliminary data.</text>
</comment>
<dbReference type="PANTHER" id="PTHR13500:SF0">
    <property type="entry name" value="NUCLEOLAR PRE-RIBOSOMAL-ASSOCIATED PROTEIN 1"/>
    <property type="match status" value="1"/>
</dbReference>